<feature type="compositionally biased region" description="Polar residues" evidence="1">
    <location>
        <begin position="99"/>
        <end position="113"/>
    </location>
</feature>
<sequence length="306" mass="33376">MPDELHLSSNPSEQRPRSSMALMTALDDGTTINLTVSPSPSASSVVTTSTTFTDNSFSFQISTVPPNQALPLRTVSPSSEAPCSHKQQPSDRHPKPTSRDPSPSIFSSASKMSPPQLPEDVVAIDTGEKSLLFYVGTNKNGDNVLSYLESPNAAGTGDYKVFRIAKAKDREAKGDDDDTPSIVVSSKNKQVAAVTWKSSDGIEIRVYYVEKGSEHLREVCKTGNSPWFIGSLSYYKNRGDKFPIRPGTSISASVYVPPSGRYSLRVFAADDNKNEPNVHVHKFKRDPDDGTERWTGEPITEGVAQY</sequence>
<organism evidence="2 3">
    <name type="scientific">Fusarium denticulatum</name>
    <dbReference type="NCBI Taxonomy" id="48507"/>
    <lineage>
        <taxon>Eukaryota</taxon>
        <taxon>Fungi</taxon>
        <taxon>Dikarya</taxon>
        <taxon>Ascomycota</taxon>
        <taxon>Pezizomycotina</taxon>
        <taxon>Sordariomycetes</taxon>
        <taxon>Hypocreomycetidae</taxon>
        <taxon>Hypocreales</taxon>
        <taxon>Nectriaceae</taxon>
        <taxon>Fusarium</taxon>
        <taxon>Fusarium fujikuroi species complex</taxon>
    </lineage>
</organism>
<dbReference type="Gene3D" id="2.120.10.70">
    <property type="entry name" value="Fucose-specific lectin"/>
    <property type="match status" value="1"/>
</dbReference>
<accession>A0A8H5TKL7</accession>
<gene>
    <name evidence="2" type="ORF">FDENT_10160</name>
</gene>
<name>A0A8H5TKL7_9HYPO</name>
<dbReference type="EMBL" id="JAAOAK010000323">
    <property type="protein sequence ID" value="KAF5673945.1"/>
    <property type="molecule type" value="Genomic_DNA"/>
</dbReference>
<feature type="compositionally biased region" description="Basic and acidic residues" evidence="1">
    <location>
        <begin position="88"/>
        <end position="98"/>
    </location>
</feature>
<dbReference type="Proteomes" id="UP000562682">
    <property type="component" value="Unassembled WGS sequence"/>
</dbReference>
<feature type="region of interest" description="Disordered" evidence="1">
    <location>
        <begin position="284"/>
        <end position="306"/>
    </location>
</feature>
<evidence type="ECO:0008006" key="4">
    <source>
        <dbReference type="Google" id="ProtNLM"/>
    </source>
</evidence>
<evidence type="ECO:0000256" key="1">
    <source>
        <dbReference type="SAM" id="MobiDB-lite"/>
    </source>
</evidence>
<evidence type="ECO:0000313" key="3">
    <source>
        <dbReference type="Proteomes" id="UP000562682"/>
    </source>
</evidence>
<keyword evidence="3" id="KW-1185">Reference proteome</keyword>
<feature type="region of interest" description="Disordered" evidence="1">
    <location>
        <begin position="63"/>
        <end position="117"/>
    </location>
</feature>
<dbReference type="AlphaFoldDB" id="A0A8H5TKL7"/>
<feature type="compositionally biased region" description="Polar residues" evidence="1">
    <location>
        <begin position="75"/>
        <end position="87"/>
    </location>
</feature>
<comment type="caution">
    <text evidence="2">The sequence shown here is derived from an EMBL/GenBank/DDBJ whole genome shotgun (WGS) entry which is preliminary data.</text>
</comment>
<proteinExistence type="predicted"/>
<reference evidence="2 3" key="1">
    <citation type="submission" date="2020-05" db="EMBL/GenBank/DDBJ databases">
        <title>Identification and distribution of gene clusters putatively required for synthesis of sphingolipid metabolism inhibitors in phylogenetically diverse species of the filamentous fungus Fusarium.</title>
        <authorList>
            <person name="Kim H.-S."/>
            <person name="Busman M."/>
            <person name="Brown D.W."/>
            <person name="Divon H."/>
            <person name="Uhlig S."/>
            <person name="Proctor R.H."/>
        </authorList>
    </citation>
    <scope>NUCLEOTIDE SEQUENCE [LARGE SCALE GENOMIC DNA]</scope>
    <source>
        <strain evidence="2 3">NRRL 25311</strain>
    </source>
</reference>
<feature type="compositionally biased region" description="Basic and acidic residues" evidence="1">
    <location>
        <begin position="285"/>
        <end position="295"/>
    </location>
</feature>
<evidence type="ECO:0000313" key="2">
    <source>
        <dbReference type="EMBL" id="KAF5673945.1"/>
    </source>
</evidence>
<protein>
    <recommendedName>
        <fullName evidence="4">Fucose-specific lectin</fullName>
    </recommendedName>
</protein>
<feature type="region of interest" description="Disordered" evidence="1">
    <location>
        <begin position="1"/>
        <end position="20"/>
    </location>
</feature>